<keyword evidence="1" id="KW-0732">Signal</keyword>
<name>A0A401VVD7_STREY</name>
<feature type="chain" id="PRO_5019513727" evidence="1">
    <location>
        <begin position="34"/>
        <end position="120"/>
    </location>
</feature>
<feature type="signal peptide" evidence="1">
    <location>
        <begin position="1"/>
        <end position="33"/>
    </location>
</feature>
<organism evidence="2 3">
    <name type="scientific">Streptomyces paromomycinus</name>
    <name type="common">Streptomyces rimosus subsp. paromomycinus</name>
    <dbReference type="NCBI Taxonomy" id="92743"/>
    <lineage>
        <taxon>Bacteria</taxon>
        <taxon>Bacillati</taxon>
        <taxon>Actinomycetota</taxon>
        <taxon>Actinomycetes</taxon>
        <taxon>Kitasatosporales</taxon>
        <taxon>Streptomycetaceae</taxon>
        <taxon>Streptomyces</taxon>
    </lineage>
</organism>
<protein>
    <submittedName>
        <fullName evidence="2">Uncharacterized protein</fullName>
    </submittedName>
</protein>
<evidence type="ECO:0000313" key="2">
    <source>
        <dbReference type="EMBL" id="GCD41019.1"/>
    </source>
</evidence>
<comment type="caution">
    <text evidence="2">The sequence shown here is derived from an EMBL/GenBank/DDBJ whole genome shotgun (WGS) entry which is preliminary data.</text>
</comment>
<dbReference type="AlphaFoldDB" id="A0A401VVD7"/>
<accession>A0A401VVD7</accession>
<gene>
    <name evidence="2" type="ORF">GKJPGBOP_00672</name>
</gene>
<evidence type="ECO:0000256" key="1">
    <source>
        <dbReference type="SAM" id="SignalP"/>
    </source>
</evidence>
<dbReference type="Proteomes" id="UP000286746">
    <property type="component" value="Unassembled WGS sequence"/>
</dbReference>
<reference evidence="2 3" key="1">
    <citation type="submission" date="2018-11" db="EMBL/GenBank/DDBJ databases">
        <title>Whole genome sequence of Streptomyces paromomycinus NBRC 15454(T).</title>
        <authorList>
            <person name="Komaki H."/>
            <person name="Tamura T."/>
        </authorList>
    </citation>
    <scope>NUCLEOTIDE SEQUENCE [LARGE SCALE GENOMIC DNA]</scope>
    <source>
        <strain evidence="2 3">NBRC 15454</strain>
    </source>
</reference>
<sequence length="120" mass="12276">MNRGGCRGHRSVGRTGALVLIAVLLALCGAAPAALEPGAGPAEAAAMSAEPAADDNFPQAAASRVPRAGRTGRAPEARALAPSLPCHTGRLARLLARWADLRSDVRDAAGDRAHHTVLRC</sequence>
<dbReference type="RefSeq" id="WP_125051685.1">
    <property type="nucleotide sequence ID" value="NZ_BHZD01000001.1"/>
</dbReference>
<proteinExistence type="predicted"/>
<dbReference type="EMBL" id="BHZD01000001">
    <property type="protein sequence ID" value="GCD41019.1"/>
    <property type="molecule type" value="Genomic_DNA"/>
</dbReference>
<evidence type="ECO:0000313" key="3">
    <source>
        <dbReference type="Proteomes" id="UP000286746"/>
    </source>
</evidence>
<keyword evidence="3" id="KW-1185">Reference proteome</keyword>